<evidence type="ECO:0000256" key="5">
    <source>
        <dbReference type="ARBA" id="ARBA00023136"/>
    </source>
</evidence>
<dbReference type="RefSeq" id="WP_136082308.1">
    <property type="nucleotide sequence ID" value="NZ_CAAHFG010000004.1"/>
</dbReference>
<accession>A0A6C2U9W4</accession>
<dbReference type="PANTHER" id="PTHR30566">
    <property type="entry name" value="YNAI-RELATED MECHANOSENSITIVE ION CHANNEL"/>
    <property type="match status" value="1"/>
</dbReference>
<feature type="domain" description="Mechanosensitive ion channel MscS" evidence="7">
    <location>
        <begin position="97"/>
        <end position="171"/>
    </location>
</feature>
<feature type="transmembrane region" description="Helical" evidence="6">
    <location>
        <begin position="86"/>
        <end position="108"/>
    </location>
</feature>
<evidence type="ECO:0000259" key="7">
    <source>
        <dbReference type="Pfam" id="PF00924"/>
    </source>
</evidence>
<keyword evidence="3 6" id="KW-0812">Transmembrane</keyword>
<dbReference type="Proteomes" id="UP000366872">
    <property type="component" value="Unassembled WGS sequence"/>
</dbReference>
<comment type="subcellular location">
    <subcellularLocation>
        <location evidence="1">Cell membrane</location>
        <topology evidence="1">Multi-pass membrane protein</topology>
    </subcellularLocation>
</comment>
<evidence type="ECO:0000256" key="2">
    <source>
        <dbReference type="ARBA" id="ARBA00022475"/>
    </source>
</evidence>
<evidence type="ECO:0000313" key="8">
    <source>
        <dbReference type="EMBL" id="VGO16785.1"/>
    </source>
</evidence>
<evidence type="ECO:0000256" key="4">
    <source>
        <dbReference type="ARBA" id="ARBA00022989"/>
    </source>
</evidence>
<evidence type="ECO:0000256" key="1">
    <source>
        <dbReference type="ARBA" id="ARBA00004651"/>
    </source>
</evidence>
<dbReference type="InterPro" id="IPR011066">
    <property type="entry name" value="MscS_channel_C_sf"/>
</dbReference>
<keyword evidence="2" id="KW-1003">Cell membrane</keyword>
<dbReference type="AlphaFoldDB" id="A0A6C2U9W4"/>
<dbReference type="InterPro" id="IPR023408">
    <property type="entry name" value="MscS_beta-dom_sf"/>
</dbReference>
<keyword evidence="5 6" id="KW-0472">Membrane</keyword>
<reference evidence="8 9" key="1">
    <citation type="submission" date="2019-04" db="EMBL/GenBank/DDBJ databases">
        <authorList>
            <person name="Van Vliet M D."/>
        </authorList>
    </citation>
    <scope>NUCLEOTIDE SEQUENCE [LARGE SCALE GENOMIC DNA]</scope>
    <source>
        <strain evidence="8 9">F1</strain>
    </source>
</reference>
<keyword evidence="4 6" id="KW-1133">Transmembrane helix</keyword>
<organism evidence="8 9">
    <name type="scientific">Pontiella desulfatans</name>
    <dbReference type="NCBI Taxonomy" id="2750659"/>
    <lineage>
        <taxon>Bacteria</taxon>
        <taxon>Pseudomonadati</taxon>
        <taxon>Kiritimatiellota</taxon>
        <taxon>Kiritimatiellia</taxon>
        <taxon>Kiritimatiellales</taxon>
        <taxon>Pontiellaceae</taxon>
        <taxon>Pontiella</taxon>
    </lineage>
</organism>
<keyword evidence="9" id="KW-1185">Reference proteome</keyword>
<dbReference type="GO" id="GO:0008381">
    <property type="term" value="F:mechanosensitive monoatomic ion channel activity"/>
    <property type="evidence" value="ECO:0007669"/>
    <property type="project" value="UniProtKB-ARBA"/>
</dbReference>
<gene>
    <name evidence="8" type="primary">mscS_3</name>
    <name evidence="8" type="ORF">PDESU_05377</name>
</gene>
<protein>
    <submittedName>
        <fullName evidence="8">Small-conductance mechanosensitive channel</fullName>
    </submittedName>
</protein>
<dbReference type="PANTHER" id="PTHR30566:SF5">
    <property type="entry name" value="MECHANOSENSITIVE ION CHANNEL PROTEIN 1, MITOCHONDRIAL-RELATED"/>
    <property type="match status" value="1"/>
</dbReference>
<evidence type="ECO:0000256" key="3">
    <source>
        <dbReference type="ARBA" id="ARBA00022692"/>
    </source>
</evidence>
<dbReference type="InterPro" id="IPR010920">
    <property type="entry name" value="LSM_dom_sf"/>
</dbReference>
<evidence type="ECO:0000313" key="9">
    <source>
        <dbReference type="Proteomes" id="UP000366872"/>
    </source>
</evidence>
<proteinExistence type="predicted"/>
<dbReference type="Gene3D" id="3.30.70.100">
    <property type="match status" value="1"/>
</dbReference>
<dbReference type="EMBL" id="CAAHFG010000004">
    <property type="protein sequence ID" value="VGO16785.1"/>
    <property type="molecule type" value="Genomic_DNA"/>
</dbReference>
<dbReference type="SUPFAM" id="SSF82689">
    <property type="entry name" value="Mechanosensitive channel protein MscS (YggB), C-terminal domain"/>
    <property type="match status" value="1"/>
</dbReference>
<feature type="transmembrane region" description="Helical" evidence="6">
    <location>
        <begin position="19"/>
        <end position="36"/>
    </location>
</feature>
<dbReference type="Pfam" id="PF00924">
    <property type="entry name" value="MS_channel_2nd"/>
    <property type="match status" value="1"/>
</dbReference>
<name>A0A6C2U9W4_PONDE</name>
<dbReference type="Gene3D" id="2.30.30.60">
    <property type="match status" value="1"/>
</dbReference>
<feature type="transmembrane region" description="Helical" evidence="6">
    <location>
        <begin position="57"/>
        <end position="74"/>
    </location>
</feature>
<dbReference type="GO" id="GO:0005886">
    <property type="term" value="C:plasma membrane"/>
    <property type="evidence" value="ECO:0007669"/>
    <property type="project" value="UniProtKB-SubCell"/>
</dbReference>
<sequence length="303" mass="34221">MITEVAEILNLSEPMAEKLVYTLSAVVVLFLVKMLTTKVVCRKVDDDKRRYHVRKTITYGYTFVLVAMLASIWFKGMASLGTFLGLASAGLAVALHDAIANMAGFFFIEARKPFRVGDRIEIGDVQGDVIDIRLFQFSIVEVGNWVDADQSTGRIVHVPNSLALREPCHNSHIGFEYIWNEVPVLITFESDWKHAKEILLRIGKENAEHLSSKAQEQIRRAARKYLIVAGKLTPTVYTSVKDSGVLLTIRYLVDPRQRRGTEQKIWEDILDAFAAEPRIDLAYPTTRFYSLNETRPAATETQA</sequence>
<evidence type="ECO:0000256" key="6">
    <source>
        <dbReference type="SAM" id="Phobius"/>
    </source>
</evidence>
<dbReference type="InterPro" id="IPR006685">
    <property type="entry name" value="MscS_channel_2nd"/>
</dbReference>
<dbReference type="SUPFAM" id="SSF50182">
    <property type="entry name" value="Sm-like ribonucleoproteins"/>
    <property type="match status" value="1"/>
</dbReference>